<reference evidence="3 4" key="1">
    <citation type="journal article" date="2007" name="J. Bacteriol.">
        <title>Whole-genome analysis of the methyl tert-butyl ether-degrading beta-proteobacterium Methylibium petroleiphilum PM1.</title>
        <authorList>
            <person name="Kane S.R."/>
            <person name="Chakicherla A.Y."/>
            <person name="Chain P.S.G."/>
            <person name="Schmidt R."/>
            <person name="Shin M.W."/>
            <person name="Legler T.C."/>
            <person name="Scow K.M."/>
            <person name="Larimer F.W."/>
            <person name="Lucas S.M."/>
            <person name="Richardson P.M."/>
            <person name="Hristova K.R."/>
        </authorList>
    </citation>
    <scope>NUCLEOTIDE SEQUENCE [LARGE SCALE GENOMIC DNA]</scope>
    <source>
        <strain evidence="4">ATCC BAA-1232 / LMG 22953 / PM1</strain>
        <plasmid evidence="3 4">RPME01</plasmid>
    </source>
</reference>
<evidence type="ECO:0000256" key="1">
    <source>
        <dbReference type="SAM" id="MobiDB-lite"/>
    </source>
</evidence>
<evidence type="ECO:0000313" key="4">
    <source>
        <dbReference type="Proteomes" id="UP000000366"/>
    </source>
</evidence>
<protein>
    <submittedName>
        <fullName evidence="3">Essential for conjugative transfer protein</fullName>
    </submittedName>
</protein>
<geneLocation type="plasmid" evidence="3 4">
    <name>RPME01</name>
</geneLocation>
<proteinExistence type="predicted"/>
<keyword evidence="3" id="KW-0614">Plasmid</keyword>
<dbReference type="AlphaFoldDB" id="A2SNL7"/>
<dbReference type="Pfam" id="PF06986">
    <property type="entry name" value="F_T4SS_TraN"/>
    <property type="match status" value="3"/>
</dbReference>
<evidence type="ECO:0000256" key="2">
    <source>
        <dbReference type="SAM" id="SignalP"/>
    </source>
</evidence>
<dbReference type="InterPro" id="IPR014121">
    <property type="entry name" value="TraN_Ftype"/>
</dbReference>
<dbReference type="HOGENOM" id="CLU_039714_1_0_4"/>
<name>A2SNL7_METPP</name>
<dbReference type="NCBIfam" id="NF009019">
    <property type="entry name" value="PRK12355.4-2"/>
    <property type="match status" value="1"/>
</dbReference>
<evidence type="ECO:0000313" key="3">
    <source>
        <dbReference type="EMBL" id="ABM97156.1"/>
    </source>
</evidence>
<organism evidence="3 4">
    <name type="scientific">Methylibium petroleiphilum (strain ATCC BAA-1232 / LMG 22953 / PM1)</name>
    <dbReference type="NCBI Taxonomy" id="420662"/>
    <lineage>
        <taxon>Bacteria</taxon>
        <taxon>Pseudomonadati</taxon>
        <taxon>Pseudomonadota</taxon>
        <taxon>Betaproteobacteria</taxon>
        <taxon>Burkholderiales</taxon>
        <taxon>Sphaerotilaceae</taxon>
        <taxon>Methylibium</taxon>
    </lineage>
</organism>
<dbReference type="RefSeq" id="WP_011831744.1">
    <property type="nucleotide sequence ID" value="NC_008826.1"/>
</dbReference>
<dbReference type="KEGG" id="mpt:Mpe_B0381"/>
<feature type="signal peptide" evidence="2">
    <location>
        <begin position="1"/>
        <end position="25"/>
    </location>
</feature>
<feature type="region of interest" description="Disordered" evidence="1">
    <location>
        <begin position="541"/>
        <end position="564"/>
    </location>
</feature>
<gene>
    <name evidence="3" type="primary">traN</name>
    <name evidence="3" type="ordered locus">Mpe_B0381</name>
</gene>
<sequence>MNILRWAAALLVSVGALLTAPQAQAGDCRYVGQTCVEPAEVRNINGTAIYQDCWKYEAKYECLKPNSVNYCAALQSTSSCIQTSSSCIERAFDGSCMKERRTYRCDDPSKPPPANTVVLDDTYTVTEKLDTAQCDPYKDDTTHCQVASHTCVEGAETRVINGKPIYKDCWRWEDEYTCVNPAPQNTCADLANNPACTKVSESCTDTDPKLGCTLKDIQYSCITKPGSTQTVTDCSTKTACVGDTCWETGSPADTDFANAVIANEISREAATYQSKDGRLFTGIGEECRDGWGGLRDCCDSSPGGKTNNNVLMKAGFSAATAVGKEAANIGSKYLFDFMYSGSEWATFVTNSGSQVAVNASTGATGAFTSTSYTPSVELYGLGWSAGAAPSGATVLGNGFYFDPYSFAFAVAVQVIMSLTSCEPSEQELGMHKGSGLTVYVGSYCSKKVLGACTQRSQAYCSFNSKLARIINEQGRKQLNKSWGDPKSPDCSGFTVPEFSKIDFSKVDMSEFIDDVMSATDMPDPGKVSDVIADKMKGKTKNENYDALPKAPFGMVPVNQPSPGP</sequence>
<feature type="chain" id="PRO_5002646328" evidence="2">
    <location>
        <begin position="26"/>
        <end position="564"/>
    </location>
</feature>
<dbReference type="Proteomes" id="UP000000366">
    <property type="component" value="Plasmid RPME01"/>
</dbReference>
<accession>A2SNL7</accession>
<keyword evidence="4" id="KW-1185">Reference proteome</keyword>
<dbReference type="EMBL" id="CP000556">
    <property type="protein sequence ID" value="ABM97156.1"/>
    <property type="molecule type" value="Genomic_DNA"/>
</dbReference>
<keyword evidence="2" id="KW-0732">Signal</keyword>
<dbReference type="eggNOG" id="ENOG502Z9Z1">
    <property type="taxonomic scope" value="Bacteria"/>
</dbReference>